<dbReference type="SUPFAM" id="SSF50494">
    <property type="entry name" value="Trypsin-like serine proteases"/>
    <property type="match status" value="1"/>
</dbReference>
<dbReference type="Pfam" id="PF13365">
    <property type="entry name" value="Trypsin_2"/>
    <property type="match status" value="1"/>
</dbReference>
<dbReference type="CDD" id="cd06781">
    <property type="entry name" value="cpPDZ_BsHtra-like"/>
    <property type="match status" value="1"/>
</dbReference>
<protein>
    <submittedName>
        <fullName evidence="7">PDZ domain-containing protein</fullName>
    </submittedName>
</protein>
<evidence type="ECO:0000256" key="5">
    <source>
        <dbReference type="SAM" id="MobiDB-lite"/>
    </source>
</evidence>
<comment type="similarity">
    <text evidence="1">Belongs to the peptidase S1C family.</text>
</comment>
<keyword evidence="8" id="KW-1185">Reference proteome</keyword>
<dbReference type="EMBL" id="CP041666">
    <property type="protein sequence ID" value="QDP42062.1"/>
    <property type="molecule type" value="Genomic_DNA"/>
</dbReference>
<dbReference type="InterPro" id="IPR043504">
    <property type="entry name" value="Peptidase_S1_PA_chymotrypsin"/>
</dbReference>
<dbReference type="AlphaFoldDB" id="A0A516KL03"/>
<dbReference type="GO" id="GO:0004252">
    <property type="term" value="F:serine-type endopeptidase activity"/>
    <property type="evidence" value="ECO:0007669"/>
    <property type="project" value="InterPro"/>
</dbReference>
<evidence type="ECO:0000256" key="2">
    <source>
        <dbReference type="ARBA" id="ARBA00022670"/>
    </source>
</evidence>
<organism evidence="7 8">
    <name type="scientific">Radiobacillus deserti</name>
    <dbReference type="NCBI Taxonomy" id="2594883"/>
    <lineage>
        <taxon>Bacteria</taxon>
        <taxon>Bacillati</taxon>
        <taxon>Bacillota</taxon>
        <taxon>Bacilli</taxon>
        <taxon>Bacillales</taxon>
        <taxon>Bacillaceae</taxon>
        <taxon>Radiobacillus</taxon>
    </lineage>
</organism>
<feature type="domain" description="PDZ" evidence="6">
    <location>
        <begin position="288"/>
        <end position="346"/>
    </location>
</feature>
<dbReference type="Pfam" id="PF13180">
    <property type="entry name" value="PDZ_2"/>
    <property type="match status" value="1"/>
</dbReference>
<keyword evidence="2" id="KW-0645">Protease</keyword>
<dbReference type="SMART" id="SM00228">
    <property type="entry name" value="PDZ"/>
    <property type="match status" value="1"/>
</dbReference>
<dbReference type="OrthoDB" id="9758917at2"/>
<dbReference type="KEGG" id="aqt:FN924_02180"/>
<dbReference type="SUPFAM" id="SSF50156">
    <property type="entry name" value="PDZ domain-like"/>
    <property type="match status" value="1"/>
</dbReference>
<evidence type="ECO:0000256" key="3">
    <source>
        <dbReference type="ARBA" id="ARBA00022801"/>
    </source>
</evidence>
<dbReference type="InterPro" id="IPR001940">
    <property type="entry name" value="Peptidase_S1C"/>
</dbReference>
<proteinExistence type="inferred from homology"/>
<evidence type="ECO:0000259" key="6">
    <source>
        <dbReference type="PROSITE" id="PS50106"/>
    </source>
</evidence>
<dbReference type="GO" id="GO:0006508">
    <property type="term" value="P:proteolysis"/>
    <property type="evidence" value="ECO:0007669"/>
    <property type="project" value="UniProtKB-KW"/>
</dbReference>
<keyword evidence="4" id="KW-0720">Serine protease</keyword>
<dbReference type="Proteomes" id="UP000315215">
    <property type="component" value="Chromosome"/>
</dbReference>
<sequence>MLLSSVVGGLVVAAVGTGLITTGVIPLDHDNETTPSAQTSQSNEESVASSDVVQTLSSEDDATSIQQAIQQNTEAVVGVSNIQNTSLWSESEASGTGSGVIYKKEDGKAYVVTNYHVVEGANELEVVMANGDKVQAKLLGGDELSDLAVLEMDGSKVKQVANLGSSSSLEVGQTVIAIGNPLGTEFAGSVTKGIISGLNRSVEMDLNSDGQADWTTEVIQTDAAINPGNSGGALINANGEVVGINSMKIAQEAVEGIGFAIPMDTAKPIIQQLEENGHVDRPFIGISAVALSTVPERNKQQTLKLGEDVTDGVVIAQVQVNSPADEASLKKYDVITKINDHAITNMMDLKQYLYGSTEIGDKIEITYYRDGQKQKTSLTLGEQNQEQSQQQ</sequence>
<accession>A0A516KL03</accession>
<dbReference type="InterPro" id="IPR009003">
    <property type="entry name" value="Peptidase_S1_PA"/>
</dbReference>
<gene>
    <name evidence="7" type="ORF">FN924_02180</name>
</gene>
<dbReference type="InterPro" id="IPR001478">
    <property type="entry name" value="PDZ"/>
</dbReference>
<dbReference type="Gene3D" id="2.40.10.10">
    <property type="entry name" value="Trypsin-like serine proteases"/>
    <property type="match status" value="2"/>
</dbReference>
<evidence type="ECO:0000313" key="8">
    <source>
        <dbReference type="Proteomes" id="UP000315215"/>
    </source>
</evidence>
<keyword evidence="3" id="KW-0378">Hydrolase</keyword>
<dbReference type="PANTHER" id="PTHR43343:SF3">
    <property type="entry name" value="PROTEASE DO-LIKE 8, CHLOROPLASTIC"/>
    <property type="match status" value="1"/>
</dbReference>
<evidence type="ECO:0000256" key="1">
    <source>
        <dbReference type="ARBA" id="ARBA00010541"/>
    </source>
</evidence>
<feature type="region of interest" description="Disordered" evidence="5">
    <location>
        <begin position="25"/>
        <end position="56"/>
    </location>
</feature>
<dbReference type="FunFam" id="2.40.10.10:FF:000001">
    <property type="entry name" value="Periplasmic serine protease DegS"/>
    <property type="match status" value="1"/>
</dbReference>
<dbReference type="Gene3D" id="2.30.42.10">
    <property type="match status" value="1"/>
</dbReference>
<dbReference type="PRINTS" id="PR00834">
    <property type="entry name" value="PROTEASES2C"/>
</dbReference>
<name>A0A516KL03_9BACI</name>
<dbReference type="InterPro" id="IPR036034">
    <property type="entry name" value="PDZ_sf"/>
</dbReference>
<reference evidence="7 8" key="1">
    <citation type="submission" date="2019-07" db="EMBL/GenBank/DDBJ databases">
        <authorList>
            <person name="Li J."/>
        </authorList>
    </citation>
    <scope>NUCLEOTIDE SEQUENCE [LARGE SCALE GENOMIC DNA]</scope>
    <source>
        <strain evidence="7 8">TKL69</strain>
    </source>
</reference>
<feature type="compositionally biased region" description="Polar residues" evidence="5">
    <location>
        <begin position="33"/>
        <end position="56"/>
    </location>
</feature>
<dbReference type="PROSITE" id="PS50106">
    <property type="entry name" value="PDZ"/>
    <property type="match status" value="1"/>
</dbReference>
<dbReference type="PANTHER" id="PTHR43343">
    <property type="entry name" value="PEPTIDASE S12"/>
    <property type="match status" value="1"/>
</dbReference>
<evidence type="ECO:0000313" key="7">
    <source>
        <dbReference type="EMBL" id="QDP42062.1"/>
    </source>
</evidence>
<evidence type="ECO:0000256" key="4">
    <source>
        <dbReference type="ARBA" id="ARBA00022825"/>
    </source>
</evidence>
<dbReference type="InterPro" id="IPR051201">
    <property type="entry name" value="Chloro_Bact_Ser_Proteases"/>
</dbReference>